<dbReference type="Gene3D" id="1.20.1540.10">
    <property type="entry name" value="Rhomboid-like"/>
    <property type="match status" value="1"/>
</dbReference>
<name>A0ABU8P0H2_9CORY</name>
<feature type="transmembrane region" description="Helical" evidence="5">
    <location>
        <begin position="112"/>
        <end position="132"/>
    </location>
</feature>
<evidence type="ECO:0000256" key="1">
    <source>
        <dbReference type="ARBA" id="ARBA00004141"/>
    </source>
</evidence>
<dbReference type="Proteomes" id="UP001359781">
    <property type="component" value="Unassembled WGS sequence"/>
</dbReference>
<reference evidence="7 8" key="1">
    <citation type="submission" date="2024-02" db="EMBL/GenBank/DDBJ databases">
        <title>Whole genome sequencing and characterization of Corynebacterium isolated from the ocular surface of dry eye disease sufferers.</title>
        <authorList>
            <person name="Naqvi M."/>
        </authorList>
    </citation>
    <scope>NUCLEOTIDE SEQUENCE [LARGE SCALE GENOMIC DNA]</scope>
    <source>
        <strain evidence="7 8">PCRF</strain>
    </source>
</reference>
<organism evidence="7 8">
    <name type="scientific">Corynebacterium mastitidis</name>
    <dbReference type="NCBI Taxonomy" id="161890"/>
    <lineage>
        <taxon>Bacteria</taxon>
        <taxon>Bacillati</taxon>
        <taxon>Actinomycetota</taxon>
        <taxon>Actinomycetes</taxon>
        <taxon>Mycobacteriales</taxon>
        <taxon>Corynebacteriaceae</taxon>
        <taxon>Corynebacterium</taxon>
    </lineage>
</organism>
<evidence type="ECO:0000313" key="7">
    <source>
        <dbReference type="EMBL" id="MEJ4100774.1"/>
    </source>
</evidence>
<evidence type="ECO:0000313" key="8">
    <source>
        <dbReference type="Proteomes" id="UP001359781"/>
    </source>
</evidence>
<protein>
    <submittedName>
        <fullName evidence="7">Rhomboid family intramembrane serine protease</fullName>
        <ecNumber evidence="7">3.4.21.105</ecNumber>
    </submittedName>
</protein>
<feature type="transmembrane region" description="Helical" evidence="5">
    <location>
        <begin position="139"/>
        <end position="157"/>
    </location>
</feature>
<evidence type="ECO:0000259" key="6">
    <source>
        <dbReference type="Pfam" id="PF01694"/>
    </source>
</evidence>
<evidence type="ECO:0000256" key="5">
    <source>
        <dbReference type="SAM" id="Phobius"/>
    </source>
</evidence>
<keyword evidence="7" id="KW-0645">Protease</keyword>
<gene>
    <name evidence="7" type="ORF">V5S96_10470</name>
</gene>
<keyword evidence="2 5" id="KW-0812">Transmembrane</keyword>
<keyword evidence="7" id="KW-0378">Hydrolase</keyword>
<dbReference type="GO" id="GO:0008233">
    <property type="term" value="F:peptidase activity"/>
    <property type="evidence" value="ECO:0007669"/>
    <property type="project" value="UniProtKB-KW"/>
</dbReference>
<feature type="transmembrane region" description="Helical" evidence="5">
    <location>
        <begin position="62"/>
        <end position="80"/>
    </location>
</feature>
<proteinExistence type="predicted"/>
<dbReference type="GO" id="GO:0006508">
    <property type="term" value="P:proteolysis"/>
    <property type="evidence" value="ECO:0007669"/>
    <property type="project" value="UniProtKB-KW"/>
</dbReference>
<dbReference type="InterPro" id="IPR022764">
    <property type="entry name" value="Peptidase_S54_rhomboid_dom"/>
</dbReference>
<keyword evidence="8" id="KW-1185">Reference proteome</keyword>
<comment type="subcellular location">
    <subcellularLocation>
        <location evidence="1">Membrane</location>
        <topology evidence="1">Multi-pass membrane protein</topology>
    </subcellularLocation>
</comment>
<dbReference type="EC" id="3.4.21.105" evidence="7"/>
<feature type="transmembrane region" description="Helical" evidence="5">
    <location>
        <begin position="87"/>
        <end position="106"/>
    </location>
</feature>
<dbReference type="Pfam" id="PF01694">
    <property type="entry name" value="Rhomboid"/>
    <property type="match status" value="1"/>
</dbReference>
<dbReference type="InterPro" id="IPR035952">
    <property type="entry name" value="Rhomboid-like_sf"/>
</dbReference>
<dbReference type="EMBL" id="JBAHVJ010000011">
    <property type="protein sequence ID" value="MEJ4100774.1"/>
    <property type="molecule type" value="Genomic_DNA"/>
</dbReference>
<dbReference type="SUPFAM" id="SSF144091">
    <property type="entry name" value="Rhomboid-like"/>
    <property type="match status" value="1"/>
</dbReference>
<accession>A0ABU8P0H2</accession>
<evidence type="ECO:0000256" key="3">
    <source>
        <dbReference type="ARBA" id="ARBA00022989"/>
    </source>
</evidence>
<feature type="domain" description="Peptidase S54 rhomboid" evidence="6">
    <location>
        <begin position="48"/>
        <end position="182"/>
    </location>
</feature>
<keyword evidence="3 5" id="KW-1133">Transmembrane helix</keyword>
<keyword evidence="4 5" id="KW-0472">Membrane</keyword>
<evidence type="ECO:0000256" key="2">
    <source>
        <dbReference type="ARBA" id="ARBA00022692"/>
    </source>
</evidence>
<sequence>MRAGSRLASGLGFGAAYVVAIWAVHAINVLLFDHTLFALGVHPRDVSSLWHIFTAPLVHGDYAHLMSNTVPGAIFSFLIGVTGPRTWWEVTGIVVVCAGLGMWLTGGVGTTHIGASGLVYGWLSYLVVRGLFNRSLRQILLGVVLGSAYSYLIWGVLPGTAGVSWEGHLFGALGGILAAMVITSDDPQPRAGAGDRGGGAPHPVQP</sequence>
<evidence type="ECO:0000256" key="4">
    <source>
        <dbReference type="ARBA" id="ARBA00023136"/>
    </source>
</evidence>
<dbReference type="RefSeq" id="WP_337891383.1">
    <property type="nucleotide sequence ID" value="NZ_JBAHVJ010000011.1"/>
</dbReference>
<comment type="caution">
    <text evidence="7">The sequence shown here is derived from an EMBL/GenBank/DDBJ whole genome shotgun (WGS) entry which is preliminary data.</text>
</comment>